<dbReference type="Proteomes" id="UP000887565">
    <property type="component" value="Unplaced"/>
</dbReference>
<sequence length="73" mass="8185">MQIIKKLPSKKFAGIHVTYRNVVTVNPVVHHALTTTNLEMQCSIKNESCIPFNDYCGKLSGFKNSIPKDQHLG</sequence>
<dbReference type="AlphaFoldDB" id="A0A915JZF8"/>
<name>A0A915JZF8_ROMCU</name>
<accession>A0A915JZF8</accession>
<evidence type="ECO:0000313" key="2">
    <source>
        <dbReference type="WBParaSite" id="nRc.2.0.1.t31439-RA"/>
    </source>
</evidence>
<dbReference type="WBParaSite" id="nRc.2.0.1.t31439-RA">
    <property type="protein sequence ID" value="nRc.2.0.1.t31439-RA"/>
    <property type="gene ID" value="nRc.2.0.1.g31439"/>
</dbReference>
<reference evidence="2" key="1">
    <citation type="submission" date="2022-11" db="UniProtKB">
        <authorList>
            <consortium name="WormBaseParasite"/>
        </authorList>
    </citation>
    <scope>IDENTIFICATION</scope>
</reference>
<protein>
    <submittedName>
        <fullName evidence="2">Ovule protein</fullName>
    </submittedName>
</protein>
<organism evidence="1 2">
    <name type="scientific">Romanomermis culicivorax</name>
    <name type="common">Nematode worm</name>
    <dbReference type="NCBI Taxonomy" id="13658"/>
    <lineage>
        <taxon>Eukaryota</taxon>
        <taxon>Metazoa</taxon>
        <taxon>Ecdysozoa</taxon>
        <taxon>Nematoda</taxon>
        <taxon>Enoplea</taxon>
        <taxon>Dorylaimia</taxon>
        <taxon>Mermithida</taxon>
        <taxon>Mermithoidea</taxon>
        <taxon>Mermithidae</taxon>
        <taxon>Romanomermis</taxon>
    </lineage>
</organism>
<keyword evidence="1" id="KW-1185">Reference proteome</keyword>
<proteinExistence type="predicted"/>
<evidence type="ECO:0000313" key="1">
    <source>
        <dbReference type="Proteomes" id="UP000887565"/>
    </source>
</evidence>